<dbReference type="EMBL" id="SNRW01018506">
    <property type="protein sequence ID" value="KAA6367273.1"/>
    <property type="molecule type" value="Genomic_DNA"/>
</dbReference>
<protein>
    <recommendedName>
        <fullName evidence="4">Tyr recombinase domain-containing protein</fullName>
    </recommendedName>
</protein>
<dbReference type="SUPFAM" id="SSF56349">
    <property type="entry name" value="DNA breaking-rejoining enzymes"/>
    <property type="match status" value="1"/>
</dbReference>
<evidence type="ECO:0000256" key="1">
    <source>
        <dbReference type="SAM" id="MobiDB-lite"/>
    </source>
</evidence>
<dbReference type="AlphaFoldDB" id="A0A5J4UAT5"/>
<feature type="compositionally biased region" description="Basic and acidic residues" evidence="1">
    <location>
        <begin position="22"/>
        <end position="36"/>
    </location>
</feature>
<evidence type="ECO:0008006" key="4">
    <source>
        <dbReference type="Google" id="ProtNLM"/>
    </source>
</evidence>
<sequence length="441" mass="50444">MGRSISNSLPLQRNTSPFRQSESIDLHRTSDWPSKHDSGCTLPTFIDRGLYDQSGPVDENISSIRLSSFLGHFHPQNDQFFKQNFYCTPIGLISKVIQKLIRDNAAAVLILPRCPDSRQIYERRTETTIRNNRADKDKHKDGESLYIQLDASTNLIQVAIDTLIADQNPETWRKKRARHTLLIQYIKEKDISVKDLLGIKPDIELVNALSWYKSRGGPKIQNRIKNMKMHCGVVLSQFSQINDMNNFPIIKTFSKDEGLQTQSKPRYTTIWNLQILFNYINANLPLISEEIQQTATTMIVAFCAARKTELAKMKVSKIEQELHSITLQTRTSKGKQIIKHTITFRKRIGRCCPVKTFLLRTTQIGQDSIMHDQIWYNLSKKAPATPQYCSHQLTAFIRRADIQSPYTGPTICRLTMTRLKAAGATQPKVNAFTRYAISSNV</sequence>
<feature type="compositionally biased region" description="Polar residues" evidence="1">
    <location>
        <begin position="1"/>
        <end position="21"/>
    </location>
</feature>
<evidence type="ECO:0000313" key="3">
    <source>
        <dbReference type="Proteomes" id="UP000324800"/>
    </source>
</evidence>
<feature type="non-terminal residue" evidence="2">
    <location>
        <position position="441"/>
    </location>
</feature>
<reference evidence="2 3" key="1">
    <citation type="submission" date="2019-03" db="EMBL/GenBank/DDBJ databases">
        <title>Single cell metagenomics reveals metabolic interactions within the superorganism composed of flagellate Streblomastix strix and complex community of Bacteroidetes bacteria on its surface.</title>
        <authorList>
            <person name="Treitli S.C."/>
            <person name="Kolisko M."/>
            <person name="Husnik F."/>
            <person name="Keeling P."/>
            <person name="Hampl V."/>
        </authorList>
    </citation>
    <scope>NUCLEOTIDE SEQUENCE [LARGE SCALE GENOMIC DNA]</scope>
    <source>
        <strain evidence="2">ST1C</strain>
    </source>
</reference>
<feature type="region of interest" description="Disordered" evidence="1">
    <location>
        <begin position="1"/>
        <end position="36"/>
    </location>
</feature>
<accession>A0A5J4UAT5</accession>
<name>A0A5J4UAT5_9EUKA</name>
<comment type="caution">
    <text evidence="2">The sequence shown here is derived from an EMBL/GenBank/DDBJ whole genome shotgun (WGS) entry which is preliminary data.</text>
</comment>
<dbReference type="InterPro" id="IPR011010">
    <property type="entry name" value="DNA_brk_join_enz"/>
</dbReference>
<organism evidence="2 3">
    <name type="scientific">Streblomastix strix</name>
    <dbReference type="NCBI Taxonomy" id="222440"/>
    <lineage>
        <taxon>Eukaryota</taxon>
        <taxon>Metamonada</taxon>
        <taxon>Preaxostyla</taxon>
        <taxon>Oxymonadida</taxon>
        <taxon>Streblomastigidae</taxon>
        <taxon>Streblomastix</taxon>
    </lineage>
</organism>
<evidence type="ECO:0000313" key="2">
    <source>
        <dbReference type="EMBL" id="KAA6367273.1"/>
    </source>
</evidence>
<dbReference type="GO" id="GO:0003677">
    <property type="term" value="F:DNA binding"/>
    <property type="evidence" value="ECO:0007669"/>
    <property type="project" value="InterPro"/>
</dbReference>
<proteinExistence type="predicted"/>
<gene>
    <name evidence="2" type="ORF">EZS28_037199</name>
</gene>
<dbReference type="Proteomes" id="UP000324800">
    <property type="component" value="Unassembled WGS sequence"/>
</dbReference>